<dbReference type="AlphaFoldDB" id="A0A5C1AVS6"/>
<keyword evidence="2" id="KW-1185">Reference proteome</keyword>
<proteinExistence type="predicted"/>
<protein>
    <submittedName>
        <fullName evidence="1">Uncharacterized protein</fullName>
    </submittedName>
</protein>
<organism evidence="1 2">
    <name type="scientific">Limnoglobus roseus</name>
    <dbReference type="NCBI Taxonomy" id="2598579"/>
    <lineage>
        <taxon>Bacteria</taxon>
        <taxon>Pseudomonadati</taxon>
        <taxon>Planctomycetota</taxon>
        <taxon>Planctomycetia</taxon>
        <taxon>Gemmatales</taxon>
        <taxon>Gemmataceae</taxon>
        <taxon>Limnoglobus</taxon>
    </lineage>
</organism>
<dbReference type="OrthoDB" id="303032at2"/>
<accession>A0A5C1AVS6</accession>
<name>A0A5C1AVS6_9BACT</name>
<sequence>MDYWFWDDRAVIVCAEYLMWFTARGRYWPPGKPALGQAFADYEANGPWFPDLPARVATELAAAVAAKQAGVPAPVVPPHPYRPAAGAVTEWEYFGREGVRFEGDHLLWYEREGSERYASGGACEQTFADFVATGIWIERVPADVAAALAAAVTARLAGGSTS</sequence>
<reference evidence="2" key="1">
    <citation type="submission" date="2019-08" db="EMBL/GenBank/DDBJ databases">
        <title>Limnoglobus roseus gen. nov., sp. nov., a novel freshwater planctomycete with a giant genome from the family Gemmataceae.</title>
        <authorList>
            <person name="Kulichevskaya I.S."/>
            <person name="Naumoff D.G."/>
            <person name="Miroshnikov K."/>
            <person name="Ivanova A."/>
            <person name="Philippov D.A."/>
            <person name="Hakobyan A."/>
            <person name="Rijpstra I.C."/>
            <person name="Sinninghe Damste J.S."/>
            <person name="Liesack W."/>
            <person name="Dedysh S.N."/>
        </authorList>
    </citation>
    <scope>NUCLEOTIDE SEQUENCE [LARGE SCALE GENOMIC DNA]</scope>
    <source>
        <strain evidence="2">PX52</strain>
    </source>
</reference>
<gene>
    <name evidence="1" type="ORF">PX52LOC_08030</name>
</gene>
<evidence type="ECO:0000313" key="1">
    <source>
        <dbReference type="EMBL" id="QEL20908.1"/>
    </source>
</evidence>
<dbReference type="EMBL" id="CP042425">
    <property type="protein sequence ID" value="QEL20908.1"/>
    <property type="molecule type" value="Genomic_DNA"/>
</dbReference>
<dbReference type="KEGG" id="lrs:PX52LOC_08030"/>
<dbReference type="Proteomes" id="UP000324974">
    <property type="component" value="Chromosome"/>
</dbReference>
<dbReference type="RefSeq" id="WP_149115153.1">
    <property type="nucleotide sequence ID" value="NZ_CP042425.1"/>
</dbReference>
<evidence type="ECO:0000313" key="2">
    <source>
        <dbReference type="Proteomes" id="UP000324974"/>
    </source>
</evidence>